<dbReference type="Proteomes" id="UP000051096">
    <property type="component" value="Unassembled WGS sequence"/>
</dbReference>
<dbReference type="AlphaFoldDB" id="A0A0S8GJB6"/>
<dbReference type="EMBL" id="LJUO01000024">
    <property type="protein sequence ID" value="KPK72721.1"/>
    <property type="molecule type" value="Genomic_DNA"/>
</dbReference>
<organism evidence="1 2">
    <name type="scientific">candidate division WOR_3 bacterium SM23_60</name>
    <dbReference type="NCBI Taxonomy" id="1703780"/>
    <lineage>
        <taxon>Bacteria</taxon>
        <taxon>Bacteria division WOR-3</taxon>
    </lineage>
</organism>
<dbReference type="Gene3D" id="2.130.10.10">
    <property type="entry name" value="YVTN repeat-like/Quinoprotein amine dehydrogenase"/>
    <property type="match status" value="2"/>
</dbReference>
<gene>
    <name evidence="1" type="ORF">AMJ87_03935</name>
</gene>
<evidence type="ECO:0000313" key="1">
    <source>
        <dbReference type="EMBL" id="KPK72721.1"/>
    </source>
</evidence>
<name>A0A0S8GJB6_UNCW3</name>
<dbReference type="InterPro" id="IPR015943">
    <property type="entry name" value="WD40/YVTN_repeat-like_dom_sf"/>
</dbReference>
<proteinExistence type="predicted"/>
<accession>A0A0S8GJB6</accession>
<sequence length="1277" mass="147360">MFAVFFIIAIASQKQLADNPIIYDASSDIYASEFIFITTPHGIYTFDRNTDIWGRITQVHGLPDSEVTIIGLDDGILWVATETGCASADVRLNDWQIYDLRGTTEALVFDEDYVWAAGDYGIQRFDKFVEMWEEIAPFKTNHAYGDADYVWFATDSGIVRYDRQFESMKRVVEAPSVAFQYIISTPQRLWFLAPDTCVAFDKSQERWSGYSGLEIHDYTTLGDSLFVVRAGTVYMYEPGSDSWQRFRDIEELPHVNGISAGTAHLLLATDDGLVRYEWQTRQRTLFNTSNGLEQDSIIAAYEDANWIFAVSSRTIEFYDKGTALWQAEEIEPAQSRQPALFYLDDAGGHARLIENVDLRLQGWAYYKQSRTLSNQDVTTTEYDNINLRLVGLHASQRVASAYYDDTDKEQELYGFSYRGLERDVLYEANAGYLNSAYFEYDLVPTFSLLGGQMKVRHADHSLNLHAGEMKSHIRKDFFTGRSTRKSLTLRDTDYRDYTFYSIRDGAIASHYDTLFIDDQDAASNNFDTRTEYTIAGITGDYDIFINGQDYFIDYDNAVLQVLSVREASDIIVLLLNGEHIILQSGSVQDRVLENIYVIGPNIEPHSFTAQITDTLGTLYDLDDFELDDNGDGRVDEQYINYDRGYLTFPSPRPFPDDVYDRGIHIYTMQFAFTTRSLFYNLAHFPILRNSELITVDAEVLSAGNDYILDYTSGTLLFLREDIVSDFSEIEVQYASVDRDRTDRLYSIEPNIRISRAINITPGVSRVENENIYHFAGRLRTEPHAQNTFKFVPQGAYTDEHDWAHRYTLITHYRTFSLNAAYSGFADSFPFPEARKRKYGFLRQSGAIAASIEPLRYVRLDGYHNREYQRDSLQSEHIVQNTHAKIAYLHPQLPHGYVLVSRDNLPTHDRDKIQCNLNYDLRAMNTTVKFNTLIRNIVDEAPRDSTENAFEWLCDAVFSLPFPLYGDFYYRHNNRYMNDTKNRDDIELRTSINVDVIPGLYYHGHYKHELTSFRFEKTEDLDLRLTFNNTLYIAPGRWYRRLSIVNLSCGLSHNLDEYLHDLPHDYRMPFLFFEPLNSSNLSSINRAQSYFVSGQLTPITELLIWAKHTNSRSAITYYTMPEAEPTKRNELKIEYEPGNVGLFIASFDHKSIKNYPRQDLMNIYAEWSKPWSAFLRTKLTILYREDEKKYTAQSIESDEVRANIQTLMRFTPRSFVTLYCGGYQSQTTDAETDYALIPGISAHLNLLTFAYVQLDYESTLSTVKPAVHAVSARLTARF</sequence>
<evidence type="ECO:0000313" key="2">
    <source>
        <dbReference type="Proteomes" id="UP000051096"/>
    </source>
</evidence>
<reference evidence="1 2" key="1">
    <citation type="journal article" date="2015" name="Microbiome">
        <title>Genomic resolution of linkages in carbon, nitrogen, and sulfur cycling among widespread estuary sediment bacteria.</title>
        <authorList>
            <person name="Baker B.J."/>
            <person name="Lazar C.S."/>
            <person name="Teske A.P."/>
            <person name="Dick G.J."/>
        </authorList>
    </citation>
    <scope>NUCLEOTIDE SEQUENCE [LARGE SCALE GENOMIC DNA]</scope>
    <source>
        <strain evidence="1">SM23_60</strain>
    </source>
</reference>
<protein>
    <submittedName>
        <fullName evidence="1">Uncharacterized protein</fullName>
    </submittedName>
</protein>
<comment type="caution">
    <text evidence="1">The sequence shown here is derived from an EMBL/GenBank/DDBJ whole genome shotgun (WGS) entry which is preliminary data.</text>
</comment>